<comment type="caution">
    <text evidence="3">The sequence shown here is derived from an EMBL/GenBank/DDBJ whole genome shotgun (WGS) entry which is preliminary data.</text>
</comment>
<keyword evidence="1" id="KW-0808">Transferase</keyword>
<dbReference type="PROSITE" id="PS51096">
    <property type="entry name" value="PTS_EIIA_TYPE_4"/>
    <property type="match status" value="1"/>
</dbReference>
<dbReference type="GO" id="GO:0009401">
    <property type="term" value="P:phosphoenolpyruvate-dependent sugar phosphotransferase system"/>
    <property type="evidence" value="ECO:0007669"/>
    <property type="project" value="InterPro"/>
</dbReference>
<dbReference type="GO" id="GO:0016740">
    <property type="term" value="F:transferase activity"/>
    <property type="evidence" value="ECO:0007669"/>
    <property type="project" value="UniProtKB-KW"/>
</dbReference>
<dbReference type="InterPro" id="IPR004701">
    <property type="entry name" value="PTS_EIIA_man-typ"/>
</dbReference>
<dbReference type="InterPro" id="IPR036662">
    <property type="entry name" value="PTS_EIIA_man-typ_sf"/>
</dbReference>
<evidence type="ECO:0000313" key="4">
    <source>
        <dbReference type="Proteomes" id="UP000237934"/>
    </source>
</evidence>
<proteinExistence type="predicted"/>
<evidence type="ECO:0000259" key="2">
    <source>
        <dbReference type="PROSITE" id="PS51096"/>
    </source>
</evidence>
<dbReference type="Pfam" id="PF03610">
    <property type="entry name" value="EIIA-man"/>
    <property type="match status" value="1"/>
</dbReference>
<organism evidence="3 4">
    <name type="scientific">Enterococcus mundtii</name>
    <dbReference type="NCBI Taxonomy" id="53346"/>
    <lineage>
        <taxon>Bacteria</taxon>
        <taxon>Bacillati</taxon>
        <taxon>Bacillota</taxon>
        <taxon>Bacilli</taxon>
        <taxon>Lactobacillales</taxon>
        <taxon>Enterococcaceae</taxon>
        <taxon>Enterococcus</taxon>
    </lineage>
</organism>
<reference evidence="3 4" key="1">
    <citation type="journal article" date="2018" name="Pathog. Dis.">
        <title>Whole-genome sequencing based characterization of antimicrobial resistance in Enterococcus.</title>
        <authorList>
            <person name="Tyson G."/>
        </authorList>
    </citation>
    <scope>NUCLEOTIDE SEQUENCE [LARGE SCALE GENOMIC DNA]</scope>
    <source>
        <strain evidence="3 4">CVM N55263</strain>
    </source>
</reference>
<protein>
    <submittedName>
        <fullName evidence="3">PTS fructose IIA subunit</fullName>
    </submittedName>
</protein>
<dbReference type="PANTHER" id="PTHR33799">
    <property type="entry name" value="PTS PERMEASE-RELATED-RELATED"/>
    <property type="match status" value="1"/>
</dbReference>
<evidence type="ECO:0000313" key="3">
    <source>
        <dbReference type="EMBL" id="PQF24653.1"/>
    </source>
</evidence>
<dbReference type="Gene3D" id="3.40.50.510">
    <property type="entry name" value="Phosphotransferase system, mannose-type IIA component"/>
    <property type="match status" value="1"/>
</dbReference>
<dbReference type="RefSeq" id="WP_104871081.1">
    <property type="nucleotide sequence ID" value="NZ_PUAP01000011.1"/>
</dbReference>
<gene>
    <name evidence="3" type="ORF">CUS89_03635</name>
</gene>
<dbReference type="GO" id="GO:0016020">
    <property type="term" value="C:membrane"/>
    <property type="evidence" value="ECO:0007669"/>
    <property type="project" value="InterPro"/>
</dbReference>
<name>A0A2S7RX87_ENTMU</name>
<dbReference type="AlphaFoldDB" id="A0A2S7RX87"/>
<dbReference type="SUPFAM" id="SSF53062">
    <property type="entry name" value="PTS system fructose IIA component-like"/>
    <property type="match status" value="1"/>
</dbReference>
<dbReference type="PANTHER" id="PTHR33799:SF1">
    <property type="entry name" value="PTS SYSTEM MANNOSE-SPECIFIC EIIAB COMPONENT-RELATED"/>
    <property type="match status" value="1"/>
</dbReference>
<dbReference type="InterPro" id="IPR051471">
    <property type="entry name" value="Bacterial_PTS_sugar_comp"/>
</dbReference>
<accession>A0A2S7RX87</accession>
<dbReference type="EMBL" id="PUAP01000011">
    <property type="protein sequence ID" value="PQF24653.1"/>
    <property type="molecule type" value="Genomic_DNA"/>
</dbReference>
<evidence type="ECO:0000256" key="1">
    <source>
        <dbReference type="ARBA" id="ARBA00022679"/>
    </source>
</evidence>
<dbReference type="Proteomes" id="UP000237934">
    <property type="component" value="Unassembled WGS sequence"/>
</dbReference>
<feature type="domain" description="PTS EIIA type-4" evidence="2">
    <location>
        <begin position="1"/>
        <end position="123"/>
    </location>
</feature>
<sequence>MTKVLCMSHGPLARGMVETAQFIIGKNQYLEYLCAYIDGNDDLEKTISEYVTANGVEPLIVVTDIFGGSINNEWMKYISTISSIHLIAGMNLSLVIELVVKLDSQQELTQLIQEAIKTSAQGLIYCNQLTYEEENEEF</sequence>